<protein>
    <submittedName>
        <fullName evidence="1">Uncharacterized protein</fullName>
    </submittedName>
</protein>
<gene>
    <name evidence="1" type="ORF">SASC598J21_016590</name>
</gene>
<sequence length="58" mass="6531">MAFFTVTASNGSKALINSNMVNKVVDFGNCRAIYQGSDTNNFQVRESLSYIWDYLNSK</sequence>
<accession>A0A074V514</accession>
<proteinExistence type="predicted"/>
<organism evidence="1 2">
    <name type="scientific">Snodgrassella alvi SCGC AB-598-J21</name>
    <dbReference type="NCBI Taxonomy" id="1385367"/>
    <lineage>
        <taxon>Bacteria</taxon>
        <taxon>Pseudomonadati</taxon>
        <taxon>Pseudomonadota</taxon>
        <taxon>Betaproteobacteria</taxon>
        <taxon>Neisseriales</taxon>
        <taxon>Neisseriaceae</taxon>
        <taxon>Snodgrassella</taxon>
    </lineage>
</organism>
<reference evidence="1 2" key="1">
    <citation type="journal article" date="2014" name="PLoS Genet.">
        <title>Hidden diversity in honey bee gut symbionts detected by single-cell genomics.</title>
        <authorList>
            <person name="Engel P."/>
            <person name="Stepanauskas R."/>
            <person name="Moran N."/>
        </authorList>
    </citation>
    <scope>NUCLEOTIDE SEQUENCE [LARGE SCALE GENOMIC DNA]</scope>
    <source>
        <strain evidence="1 2">SCGC AB-598-J21</strain>
    </source>
</reference>
<dbReference type="EMBL" id="AVQL01000449">
    <property type="protein sequence ID" value="KEQ00513.1"/>
    <property type="molecule type" value="Genomic_DNA"/>
</dbReference>
<evidence type="ECO:0000313" key="1">
    <source>
        <dbReference type="EMBL" id="KEQ00513.1"/>
    </source>
</evidence>
<comment type="caution">
    <text evidence="1">The sequence shown here is derived from an EMBL/GenBank/DDBJ whole genome shotgun (WGS) entry which is preliminary data.</text>
</comment>
<dbReference type="Proteomes" id="UP000027644">
    <property type="component" value="Unassembled WGS sequence"/>
</dbReference>
<dbReference type="AlphaFoldDB" id="A0A074V514"/>
<name>A0A074V514_9NEIS</name>
<evidence type="ECO:0000313" key="2">
    <source>
        <dbReference type="Proteomes" id="UP000027644"/>
    </source>
</evidence>